<dbReference type="PANTHER" id="PTHR46241:SF1">
    <property type="entry name" value="OUTER DYNEIN ARM-DOCKING COMPLEX SUBUNIT 2"/>
    <property type="match status" value="1"/>
</dbReference>
<gene>
    <name evidence="1" type="ORF">MVEN_01347600</name>
</gene>
<protein>
    <recommendedName>
        <fullName evidence="3">ARM repeat-containing protein</fullName>
    </recommendedName>
</protein>
<dbReference type="SMART" id="SM00185">
    <property type="entry name" value="ARM"/>
    <property type="match status" value="7"/>
</dbReference>
<organism evidence="1 2">
    <name type="scientific">Mycena venus</name>
    <dbReference type="NCBI Taxonomy" id="2733690"/>
    <lineage>
        <taxon>Eukaryota</taxon>
        <taxon>Fungi</taxon>
        <taxon>Dikarya</taxon>
        <taxon>Basidiomycota</taxon>
        <taxon>Agaricomycotina</taxon>
        <taxon>Agaricomycetes</taxon>
        <taxon>Agaricomycetidae</taxon>
        <taxon>Agaricales</taxon>
        <taxon>Marasmiineae</taxon>
        <taxon>Mycenaceae</taxon>
        <taxon>Mycena</taxon>
    </lineage>
</organism>
<proteinExistence type="predicted"/>
<evidence type="ECO:0008006" key="3">
    <source>
        <dbReference type="Google" id="ProtNLM"/>
    </source>
</evidence>
<dbReference type="InterPro" id="IPR000225">
    <property type="entry name" value="Armadillo"/>
</dbReference>
<dbReference type="Proteomes" id="UP000620124">
    <property type="component" value="Unassembled WGS sequence"/>
</dbReference>
<dbReference type="OrthoDB" id="3037552at2759"/>
<reference evidence="1" key="1">
    <citation type="submission" date="2020-05" db="EMBL/GenBank/DDBJ databases">
        <title>Mycena genomes resolve the evolution of fungal bioluminescence.</title>
        <authorList>
            <person name="Tsai I.J."/>
        </authorList>
    </citation>
    <scope>NUCLEOTIDE SEQUENCE</scope>
    <source>
        <strain evidence="1">CCC161011</strain>
    </source>
</reference>
<comment type="caution">
    <text evidence="1">The sequence shown here is derived from an EMBL/GenBank/DDBJ whole genome shotgun (WGS) entry which is preliminary data.</text>
</comment>
<keyword evidence="2" id="KW-1185">Reference proteome</keyword>
<dbReference type="InterPro" id="IPR016024">
    <property type="entry name" value="ARM-type_fold"/>
</dbReference>
<accession>A0A8H7CWB6</accession>
<dbReference type="InterPro" id="IPR011989">
    <property type="entry name" value="ARM-like"/>
</dbReference>
<dbReference type="EMBL" id="JACAZI010000010">
    <property type="protein sequence ID" value="KAF7350426.1"/>
    <property type="molecule type" value="Genomic_DNA"/>
</dbReference>
<dbReference type="PANTHER" id="PTHR46241">
    <property type="entry name" value="ARMADILLO REPEAT-CONTAINING PROTEIN 4 ARMC4"/>
    <property type="match status" value="1"/>
</dbReference>
<evidence type="ECO:0000313" key="1">
    <source>
        <dbReference type="EMBL" id="KAF7350426.1"/>
    </source>
</evidence>
<dbReference type="SUPFAM" id="SSF48371">
    <property type="entry name" value="ARM repeat"/>
    <property type="match status" value="1"/>
</dbReference>
<sequence length="465" mass="51283">MPRPRTRPSLHSYWSDSNPGLQGPTINLHAVAKPLLKRMYHRQASQFIKKNRNTPLSTTTLEIYSSYFPWTYVSSSTKDMILAELIARSAFEADARAIVDSPVMHYIRQMLGAPDTGARISSCQLIGNLVSHECNKPIITELRLGMRLVALLEHPDLVPDATYALSQVACWSDGAQAVVDAKTVDYILGLLESTSPDIRRWTCRLLVSLLLGDEDFVIECATYALSQIARRPDGAQAIVDAKTLDHVLKCFKSPLPSCREYACALLGCLASHESIVPAVLELKPVMQLRSCLNEEDPRVIGGATYALSRIARRLDGALAIVDENVMDHVLELLESPSSNVQGYACILVGRLASYDLTAPAILEMQPCMQLVAFLCDRDFGVIEWATYALSQIALWPDGAQAVINARTLDHVFTLLESSSPQTVEWTSTLLARLAGHDSTASAVSELFESLRDLRPALARSLRFDE</sequence>
<name>A0A8H7CWB6_9AGAR</name>
<dbReference type="Gene3D" id="1.25.10.10">
    <property type="entry name" value="Leucine-rich Repeat Variant"/>
    <property type="match status" value="3"/>
</dbReference>
<evidence type="ECO:0000313" key="2">
    <source>
        <dbReference type="Proteomes" id="UP000620124"/>
    </source>
</evidence>
<dbReference type="AlphaFoldDB" id="A0A8H7CWB6"/>